<feature type="domain" description="Imm33-like" evidence="2">
    <location>
        <begin position="120"/>
        <end position="216"/>
    </location>
</feature>
<accession>A0A1H1LEY6</accession>
<reference evidence="5" key="1">
    <citation type="submission" date="2016-10" db="EMBL/GenBank/DDBJ databases">
        <authorList>
            <person name="Varghese N."/>
            <person name="Submissions S."/>
        </authorList>
    </citation>
    <scope>NUCLEOTIDE SEQUENCE [LARGE SCALE GENOMIC DNA]</scope>
    <source>
        <strain evidence="5">JCM 14963</strain>
    </source>
</reference>
<dbReference type="EMBL" id="BAABWD010000001">
    <property type="protein sequence ID" value="GAA6129641.1"/>
    <property type="molecule type" value="Genomic_DNA"/>
</dbReference>
<dbReference type="Proteomes" id="UP000243413">
    <property type="component" value="Chromosome I"/>
</dbReference>
<evidence type="ECO:0000313" key="6">
    <source>
        <dbReference type="Proteomes" id="UP001486808"/>
    </source>
</evidence>
<dbReference type="Proteomes" id="UP001486808">
    <property type="component" value="Unassembled WGS sequence"/>
</dbReference>
<name>A0A1H1LEY6_9GAMM</name>
<dbReference type="EMBL" id="LT629763">
    <property type="protein sequence ID" value="SDR72615.1"/>
    <property type="molecule type" value="Genomic_DNA"/>
</dbReference>
<evidence type="ECO:0000313" key="3">
    <source>
        <dbReference type="EMBL" id="GAA6129641.1"/>
    </source>
</evidence>
<dbReference type="AlphaFoldDB" id="A0A1H1LEY6"/>
<feature type="signal peptide" evidence="1">
    <location>
        <begin position="1"/>
        <end position="20"/>
    </location>
</feature>
<evidence type="ECO:0000259" key="2">
    <source>
        <dbReference type="Pfam" id="PF24719"/>
    </source>
</evidence>
<evidence type="ECO:0000313" key="4">
    <source>
        <dbReference type="EMBL" id="SDR72615.1"/>
    </source>
</evidence>
<reference evidence="3 6" key="3">
    <citation type="submission" date="2024-04" db="EMBL/GenBank/DDBJ databases">
        <title>Draft genome sequence of Halopseudomonas sabulinigri NBRC 116187.</title>
        <authorList>
            <person name="Miyakawa T."/>
            <person name="Kusuya Y."/>
            <person name="Miura T."/>
        </authorList>
    </citation>
    <scope>NUCLEOTIDE SEQUENCE [LARGE SCALE GENOMIC DNA]</scope>
    <source>
        <strain evidence="3 6">4NH20-0042</strain>
    </source>
</reference>
<feature type="chain" id="PRO_5009253443" description="Imm33-like domain-containing protein" evidence="1">
    <location>
        <begin position="21"/>
        <end position="243"/>
    </location>
</feature>
<dbReference type="Pfam" id="PF24719">
    <property type="entry name" value="Imm33-like"/>
    <property type="match status" value="1"/>
</dbReference>
<protein>
    <recommendedName>
        <fullName evidence="2">Imm33-like domain-containing protein</fullName>
    </recommendedName>
</protein>
<evidence type="ECO:0000313" key="5">
    <source>
        <dbReference type="Proteomes" id="UP000243413"/>
    </source>
</evidence>
<gene>
    <name evidence="3" type="ORF">NBRC116187_00010</name>
    <name evidence="4" type="ORF">SAMN05216271_0184</name>
</gene>
<organism evidence="4 5">
    <name type="scientific">Halopseudomonas sabulinigri</name>
    <dbReference type="NCBI Taxonomy" id="472181"/>
    <lineage>
        <taxon>Bacteria</taxon>
        <taxon>Pseudomonadati</taxon>
        <taxon>Pseudomonadota</taxon>
        <taxon>Gammaproteobacteria</taxon>
        <taxon>Pseudomonadales</taxon>
        <taxon>Pseudomonadaceae</taxon>
        <taxon>Halopseudomonas</taxon>
    </lineage>
</organism>
<dbReference type="OrthoDB" id="7063432at2"/>
<reference evidence="4" key="2">
    <citation type="submission" date="2016-10" db="EMBL/GenBank/DDBJ databases">
        <authorList>
            <person name="de Groot N.N."/>
        </authorList>
    </citation>
    <scope>NUCLEOTIDE SEQUENCE [LARGE SCALE GENOMIC DNA]</scope>
    <source>
        <strain evidence="4">JCM 14963</strain>
    </source>
</reference>
<dbReference type="RefSeq" id="WP_157719263.1">
    <property type="nucleotide sequence ID" value="NZ_LT629763.1"/>
</dbReference>
<dbReference type="InterPro" id="IPR056509">
    <property type="entry name" value="Imm33-like"/>
</dbReference>
<keyword evidence="6" id="KW-1185">Reference proteome</keyword>
<proteinExistence type="predicted"/>
<keyword evidence="1" id="KW-0732">Signal</keyword>
<sequence length="243" mass="26203">MLRMIVGFAAAILAAAVSSATLEEHVTSKCGKYGEPEFVFSVGPASVVTGDASWLITSLEAMVASGERFKPGEILLIGPVPLKVEAASNGRLRLLEPDMKAMPFNYVDSVGATLNMVRRQKDAVQSLDANASPDFAPLHLPLLVSSDALQARVILMRRDSSLQMGTNWVLMDAESKLSADELTFRPMSVYEAMLQRPEIHDFLALPDGYSVAVSGQRDFVILKGDQTATPVKGSYLFGLQATP</sequence>
<evidence type="ECO:0000256" key="1">
    <source>
        <dbReference type="SAM" id="SignalP"/>
    </source>
</evidence>